<evidence type="ECO:0000256" key="8">
    <source>
        <dbReference type="ARBA" id="ARBA00023237"/>
    </source>
</evidence>
<name>A0ABT2E3X9_9ENTR</name>
<keyword evidence="4" id="KW-1134">Transmembrane beta strand</keyword>
<dbReference type="InterPro" id="IPR037224">
    <property type="entry name" value="PapC_N_sf"/>
</dbReference>
<comment type="subcellular location">
    <subcellularLocation>
        <location evidence="1">Cell outer membrane</location>
        <topology evidence="1">Multi-pass membrane protein</topology>
    </subcellularLocation>
</comment>
<feature type="domain" description="PapC-like C-terminal" evidence="10">
    <location>
        <begin position="833"/>
        <end position="888"/>
    </location>
</feature>
<evidence type="ECO:0000313" key="13">
    <source>
        <dbReference type="Proteomes" id="UP001205357"/>
    </source>
</evidence>
<dbReference type="SUPFAM" id="SSF141729">
    <property type="entry name" value="FimD N-terminal domain-like"/>
    <property type="match status" value="1"/>
</dbReference>
<keyword evidence="5" id="KW-0812">Transmembrane</keyword>
<feature type="signal peptide" evidence="9">
    <location>
        <begin position="1"/>
        <end position="23"/>
    </location>
</feature>
<evidence type="ECO:0000256" key="4">
    <source>
        <dbReference type="ARBA" id="ARBA00022452"/>
    </source>
</evidence>
<dbReference type="InterPro" id="IPR043142">
    <property type="entry name" value="PapC-like_C_sf"/>
</dbReference>
<organism evidence="12 13">
    <name type="scientific">Scandinavium hiltneri</name>
    <dbReference type="NCBI Taxonomy" id="2926519"/>
    <lineage>
        <taxon>Bacteria</taxon>
        <taxon>Pseudomonadati</taxon>
        <taxon>Pseudomonadota</taxon>
        <taxon>Gammaproteobacteria</taxon>
        <taxon>Enterobacterales</taxon>
        <taxon>Enterobacteriaceae</taxon>
        <taxon>Scandinavium</taxon>
    </lineage>
</organism>
<evidence type="ECO:0000256" key="6">
    <source>
        <dbReference type="ARBA" id="ARBA00022729"/>
    </source>
</evidence>
<dbReference type="InterPro" id="IPR000015">
    <property type="entry name" value="Fimb_usher"/>
</dbReference>
<dbReference type="InterPro" id="IPR025949">
    <property type="entry name" value="PapC-like_C"/>
</dbReference>
<dbReference type="InterPro" id="IPR025885">
    <property type="entry name" value="PapC_N"/>
</dbReference>
<sequence length="908" mass="100491">MKKWNTNNAGYLFHLMTSISLMACSFDGRAAENATLENDGKKSDLQVSLPEGEASKLVESEYEFSPGFLLGNIDVSRYEKGNPVIPGEYVIDITVNAGEASSSENRSFHLAVQFKDQTGEGNGTPCFTPILLKKLGIKTEDWLDDYRQQALTANPDLNESEVDNTLCLPVQKIMPGFHWNFNNNSQKLFLAVPQAFLKPDNNDYIDPELWDEGITAGLLKYDMNFYSAETEYDDLSSNAWLGLQSGINLGAWRFRYTGNVNWDDEQGTDVNDGVFYVDRDIPALNSTLRLGQSYSDGQLFDSFSVRGFTLNTNERMLPLSQQGFAPTVNGVAETNARVTLRQGNNIVYQTTVSPGPFEINTVRSVYSGQDIEVEIRESNGTVKTFRIPYTTSSDLLRPGISHYSLTVGEFGDDNSGLSKDPLVGQLTWQYGLSNTLTVYTGLQGGENYWASLIGAGINTDIGAFTLDMTHSDLSSTEDTEGDTGESWKVSYNKLLEETDTNFQLAAYRYSTKGYYSLDDAMNYLYDDHISSTSQLNRLKNKFQININQNLSDDYGSLYVSGSIQDYWNRSGDSDLQYQIGYSNSIKDINYSISVSRYYRSEEDGYDNGNDTQFYLSFSIPFGRNTAQEEKPIFDMANISYSQDSDNNSNTNASLTGSTTTKPDDTWDANYGVNISYNKLADSDPANIYSVGGYSTFNTQFTQLGLSASMDNDHNRQGSVTMSGGVVAHRGGITLAPDLNISSPIALVEAEGATGAVVDRGNHARIDRWGYGVTSALTPYRNNTIEINPMQMEADTLLESTSQNVVPYDGAVTLVKFNTDSRTSRYFYVTRPGQDNFIPLGADVFNEQNQLVGNAGQNGLLTTRGTEPQGVLTVRWGKDSGQQCTVTYNQNNTVESFDGISVIRGLQCR</sequence>
<keyword evidence="7" id="KW-0472">Membrane</keyword>
<dbReference type="Pfam" id="PF00577">
    <property type="entry name" value="Usher"/>
    <property type="match status" value="1"/>
</dbReference>
<dbReference type="Pfam" id="PF13953">
    <property type="entry name" value="PapC_C"/>
    <property type="match status" value="1"/>
</dbReference>
<dbReference type="Gene3D" id="2.60.40.2610">
    <property type="entry name" value="Outer membrane usher protein FimD, plug domain"/>
    <property type="match status" value="1"/>
</dbReference>
<evidence type="ECO:0000256" key="2">
    <source>
        <dbReference type="ARBA" id="ARBA00008064"/>
    </source>
</evidence>
<dbReference type="Proteomes" id="UP001205357">
    <property type="component" value="Unassembled WGS sequence"/>
</dbReference>
<keyword evidence="3" id="KW-0813">Transport</keyword>
<proteinExistence type="inferred from homology"/>
<evidence type="ECO:0000256" key="1">
    <source>
        <dbReference type="ARBA" id="ARBA00004571"/>
    </source>
</evidence>
<keyword evidence="8" id="KW-0998">Cell outer membrane</keyword>
<dbReference type="Pfam" id="PF13954">
    <property type="entry name" value="PapC_N"/>
    <property type="match status" value="1"/>
</dbReference>
<accession>A0ABT2E3X9</accession>
<feature type="domain" description="PapC N-terminal" evidence="11">
    <location>
        <begin position="63"/>
        <end position="224"/>
    </location>
</feature>
<comment type="similarity">
    <text evidence="2">Belongs to the fimbrial export usher family.</text>
</comment>
<evidence type="ECO:0000256" key="9">
    <source>
        <dbReference type="SAM" id="SignalP"/>
    </source>
</evidence>
<dbReference type="PROSITE" id="PS51257">
    <property type="entry name" value="PROKAR_LIPOPROTEIN"/>
    <property type="match status" value="1"/>
</dbReference>
<evidence type="ECO:0000256" key="3">
    <source>
        <dbReference type="ARBA" id="ARBA00022448"/>
    </source>
</evidence>
<comment type="caution">
    <text evidence="12">The sequence shown here is derived from an EMBL/GenBank/DDBJ whole genome shotgun (WGS) entry which is preliminary data.</text>
</comment>
<keyword evidence="6 9" id="KW-0732">Signal</keyword>
<dbReference type="PANTHER" id="PTHR30451:SF3">
    <property type="entry name" value="OUTER MEMBRANE USHER PROTEIN HTRE-RELATED"/>
    <property type="match status" value="1"/>
</dbReference>
<dbReference type="RefSeq" id="WP_258989038.1">
    <property type="nucleotide sequence ID" value="NZ_JALIGE010000075.1"/>
</dbReference>
<evidence type="ECO:0000259" key="10">
    <source>
        <dbReference type="Pfam" id="PF13953"/>
    </source>
</evidence>
<dbReference type="Gene3D" id="2.60.40.2070">
    <property type="match status" value="1"/>
</dbReference>
<dbReference type="Gene3D" id="2.60.40.3110">
    <property type="match status" value="1"/>
</dbReference>
<evidence type="ECO:0000313" key="12">
    <source>
        <dbReference type="EMBL" id="MCS2162482.1"/>
    </source>
</evidence>
<dbReference type="InterPro" id="IPR042186">
    <property type="entry name" value="FimD_plug_dom"/>
</dbReference>
<evidence type="ECO:0000259" key="11">
    <source>
        <dbReference type="Pfam" id="PF13954"/>
    </source>
</evidence>
<dbReference type="PANTHER" id="PTHR30451">
    <property type="entry name" value="OUTER MEMBRANE USHER PROTEIN"/>
    <property type="match status" value="1"/>
</dbReference>
<dbReference type="EMBL" id="JALIGE010000075">
    <property type="protein sequence ID" value="MCS2162482.1"/>
    <property type="molecule type" value="Genomic_DNA"/>
</dbReference>
<protein>
    <submittedName>
        <fullName evidence="12">Fimbrial biogenesis outer membrane usher protein</fullName>
    </submittedName>
</protein>
<feature type="chain" id="PRO_5046349673" evidence="9">
    <location>
        <begin position="24"/>
        <end position="908"/>
    </location>
</feature>
<reference evidence="12 13" key="1">
    <citation type="submission" date="2022-04" db="EMBL/GenBank/DDBJ databases">
        <title>Proposal of a three novel species of Scandinavium, Scandinavium hiltneri, Scandinavium manionii, Scandinavium tedordense.</title>
        <authorList>
            <person name="Maddock D.W."/>
            <person name="Brady C.L."/>
            <person name="Denman S."/>
            <person name="Arnold D."/>
        </authorList>
    </citation>
    <scope>NUCLEOTIDE SEQUENCE [LARGE SCALE GENOMIC DNA]</scope>
    <source>
        <strain evidence="12 13">H11S7</strain>
    </source>
</reference>
<dbReference type="Gene3D" id="3.10.20.410">
    <property type="match status" value="1"/>
</dbReference>
<evidence type="ECO:0000256" key="7">
    <source>
        <dbReference type="ARBA" id="ARBA00023136"/>
    </source>
</evidence>
<gene>
    <name evidence="12" type="ORF">MUU47_15400</name>
</gene>
<keyword evidence="13" id="KW-1185">Reference proteome</keyword>
<evidence type="ECO:0000256" key="5">
    <source>
        <dbReference type="ARBA" id="ARBA00022692"/>
    </source>
</evidence>